<comment type="activity regulation">
    <text evidence="10">Na(+) is not transported, but it plays an essential structural role and its presence is essential for fluoride channel function.</text>
</comment>
<keyword evidence="10" id="KW-0813">Transport</keyword>
<feature type="transmembrane region" description="Helical" evidence="10">
    <location>
        <begin position="33"/>
        <end position="51"/>
    </location>
</feature>
<dbReference type="EMBL" id="RKHG01000001">
    <property type="protein sequence ID" value="ROR54332.1"/>
    <property type="molecule type" value="Genomic_DNA"/>
</dbReference>
<evidence type="ECO:0000256" key="7">
    <source>
        <dbReference type="ARBA" id="ARBA00035120"/>
    </source>
</evidence>
<evidence type="ECO:0000256" key="3">
    <source>
        <dbReference type="ARBA" id="ARBA00022692"/>
    </source>
</evidence>
<dbReference type="GO" id="GO:0005886">
    <property type="term" value="C:plasma membrane"/>
    <property type="evidence" value="ECO:0007669"/>
    <property type="project" value="UniProtKB-SubCell"/>
</dbReference>
<evidence type="ECO:0000256" key="1">
    <source>
        <dbReference type="ARBA" id="ARBA00004651"/>
    </source>
</evidence>
<keyword evidence="6 10" id="KW-0407">Ion channel</keyword>
<evidence type="ECO:0000256" key="10">
    <source>
        <dbReference type="HAMAP-Rule" id="MF_00454"/>
    </source>
</evidence>
<evidence type="ECO:0000256" key="6">
    <source>
        <dbReference type="ARBA" id="ARBA00023303"/>
    </source>
</evidence>
<dbReference type="AlphaFoldDB" id="A0A3N1ZVY9"/>
<dbReference type="GO" id="GO:0046872">
    <property type="term" value="F:metal ion binding"/>
    <property type="evidence" value="ECO:0007669"/>
    <property type="project" value="UniProtKB-KW"/>
</dbReference>
<evidence type="ECO:0000256" key="5">
    <source>
        <dbReference type="ARBA" id="ARBA00023136"/>
    </source>
</evidence>
<dbReference type="GO" id="GO:0140114">
    <property type="term" value="P:cellular detoxification of fluoride"/>
    <property type="evidence" value="ECO:0007669"/>
    <property type="project" value="UniProtKB-UniRule"/>
</dbReference>
<dbReference type="InterPro" id="IPR003691">
    <property type="entry name" value="FluC"/>
</dbReference>
<dbReference type="PANTHER" id="PTHR28259:SF1">
    <property type="entry name" value="FLUORIDE EXPORT PROTEIN 1-RELATED"/>
    <property type="match status" value="1"/>
</dbReference>
<feature type="binding site" evidence="10">
    <location>
        <position position="106"/>
    </location>
    <ligand>
        <name>Na(+)</name>
        <dbReference type="ChEBI" id="CHEBI:29101"/>
        <note>structural</note>
    </ligand>
</feature>
<keyword evidence="3 10" id="KW-0812">Transmembrane</keyword>
<feature type="transmembrane region" description="Helical" evidence="10">
    <location>
        <begin position="127"/>
        <end position="151"/>
    </location>
</feature>
<dbReference type="GO" id="GO:0062054">
    <property type="term" value="F:fluoride channel activity"/>
    <property type="evidence" value="ECO:0007669"/>
    <property type="project" value="UniProtKB-UniRule"/>
</dbReference>
<keyword evidence="2 10" id="KW-1003">Cell membrane</keyword>
<keyword evidence="10" id="KW-0406">Ion transport</keyword>
<protein>
    <recommendedName>
        <fullName evidence="10">Fluoride-specific ion channel FluC</fullName>
    </recommendedName>
</protein>
<accession>A0A3N1ZVY9</accession>
<gene>
    <name evidence="10" type="primary">fluC</name>
    <name evidence="10" type="synonym">crcB</name>
    <name evidence="11" type="ORF">EDD41_1531</name>
</gene>
<dbReference type="Proteomes" id="UP000275749">
    <property type="component" value="Unassembled WGS sequence"/>
</dbReference>
<dbReference type="Pfam" id="PF02537">
    <property type="entry name" value="CRCB"/>
    <property type="match status" value="1"/>
</dbReference>
<feature type="binding site" evidence="10">
    <location>
        <position position="109"/>
    </location>
    <ligand>
        <name>Na(+)</name>
        <dbReference type="ChEBI" id="CHEBI:29101"/>
        <note>structural</note>
    </ligand>
</feature>
<evidence type="ECO:0000256" key="2">
    <source>
        <dbReference type="ARBA" id="ARBA00022475"/>
    </source>
</evidence>
<comment type="catalytic activity">
    <reaction evidence="8">
        <text>fluoride(in) = fluoride(out)</text>
        <dbReference type="Rhea" id="RHEA:76159"/>
        <dbReference type="ChEBI" id="CHEBI:17051"/>
    </reaction>
    <physiologicalReaction direction="left-to-right" evidence="8">
        <dbReference type="Rhea" id="RHEA:76160"/>
    </physiologicalReaction>
</comment>
<comment type="caution">
    <text evidence="11">The sequence shown here is derived from an EMBL/GenBank/DDBJ whole genome shotgun (WGS) entry which is preliminary data.</text>
</comment>
<evidence type="ECO:0000313" key="11">
    <source>
        <dbReference type="EMBL" id="ROR54332.1"/>
    </source>
</evidence>
<keyword evidence="10" id="KW-0915">Sodium</keyword>
<keyword evidence="5 10" id="KW-0472">Membrane</keyword>
<sequence>MNPDPPVPVLLDPEVDAVTAGGDLRPLHLRPRYLYVVFVGGVLGTLARWCAGELLGGGGSWPWATLLVNLVGAFCLGLLLEALLRRAPDRGWPRLARLHFGTGFLGSFTTMSALATEAVLLADRSQWWAAGGYLAVSLLGGVALAWCGVLLGSRLAEESA</sequence>
<keyword evidence="10" id="KW-0479">Metal-binding</keyword>
<evidence type="ECO:0000256" key="8">
    <source>
        <dbReference type="ARBA" id="ARBA00035585"/>
    </source>
</evidence>
<organism evidence="11 12">
    <name type="scientific">Luteococcus japonicus</name>
    <dbReference type="NCBI Taxonomy" id="33984"/>
    <lineage>
        <taxon>Bacteria</taxon>
        <taxon>Bacillati</taxon>
        <taxon>Actinomycetota</taxon>
        <taxon>Actinomycetes</taxon>
        <taxon>Propionibacteriales</taxon>
        <taxon>Propionibacteriaceae</taxon>
        <taxon>Luteococcus</taxon>
    </lineage>
</organism>
<feature type="transmembrane region" description="Helical" evidence="10">
    <location>
        <begin position="96"/>
        <end position="115"/>
    </location>
</feature>
<feature type="transmembrane region" description="Helical" evidence="10">
    <location>
        <begin position="63"/>
        <end position="84"/>
    </location>
</feature>
<comment type="function">
    <text evidence="9 10">Fluoride-specific ion channel. Important for reducing fluoride concentration in the cell, thus reducing its toxicity.</text>
</comment>
<keyword evidence="4 10" id="KW-1133">Transmembrane helix</keyword>
<dbReference type="PANTHER" id="PTHR28259">
    <property type="entry name" value="FLUORIDE EXPORT PROTEIN 1-RELATED"/>
    <property type="match status" value="1"/>
</dbReference>
<name>A0A3N1ZVY9_9ACTN</name>
<evidence type="ECO:0000256" key="4">
    <source>
        <dbReference type="ARBA" id="ARBA00022989"/>
    </source>
</evidence>
<evidence type="ECO:0000313" key="12">
    <source>
        <dbReference type="Proteomes" id="UP000275749"/>
    </source>
</evidence>
<evidence type="ECO:0000256" key="9">
    <source>
        <dbReference type="ARBA" id="ARBA00049940"/>
    </source>
</evidence>
<dbReference type="HAMAP" id="MF_00454">
    <property type="entry name" value="FluC"/>
    <property type="match status" value="1"/>
</dbReference>
<comment type="similarity">
    <text evidence="7 10">Belongs to the fluoride channel Fluc/FEX (TC 1.A.43) family.</text>
</comment>
<proteinExistence type="inferred from homology"/>
<reference evidence="11 12" key="1">
    <citation type="submission" date="2018-11" db="EMBL/GenBank/DDBJ databases">
        <title>Sequencing the genomes of 1000 actinobacteria strains.</title>
        <authorList>
            <person name="Klenk H.-P."/>
        </authorList>
    </citation>
    <scope>NUCLEOTIDE SEQUENCE [LARGE SCALE GENOMIC DNA]</scope>
    <source>
        <strain evidence="11 12">DSM 10546</strain>
    </source>
</reference>
<dbReference type="RefSeq" id="WP_094763348.1">
    <property type="nucleotide sequence ID" value="NZ_RKHG01000001.1"/>
</dbReference>
<comment type="subcellular location">
    <subcellularLocation>
        <location evidence="1 10">Cell membrane</location>
        <topology evidence="1 10">Multi-pass membrane protein</topology>
    </subcellularLocation>
</comment>